<dbReference type="SUPFAM" id="SSF55136">
    <property type="entry name" value="Probable bacterial effector-binding domain"/>
    <property type="match status" value="1"/>
</dbReference>
<dbReference type="AlphaFoldDB" id="A0A433XAL7"/>
<sequence length="170" mass="17963">MADASYLSSPPRSELEILETTEIPAAVIRRRAFPVADLRTLFDGAFGALFPALAAAGIKPVAPPFSLYTSHPGATVDIDVGVPIERPLAQSIEGGNGYLVEPASLPAGQVATISHLGAYDGLGQAWGGFMNTLAARGERPGFPLWEVYVTEPTPETAPETLRTDLYVLLS</sequence>
<proteinExistence type="predicted"/>
<dbReference type="SMART" id="SM00871">
    <property type="entry name" value="AraC_E_bind"/>
    <property type="match status" value="1"/>
</dbReference>
<feature type="domain" description="AraC effector-binding" evidence="1">
    <location>
        <begin position="13"/>
        <end position="170"/>
    </location>
</feature>
<dbReference type="OrthoDB" id="795001at2"/>
<dbReference type="EMBL" id="RZNJ01000003">
    <property type="protein sequence ID" value="RUT31141.1"/>
    <property type="molecule type" value="Genomic_DNA"/>
</dbReference>
<evidence type="ECO:0000313" key="3">
    <source>
        <dbReference type="Proteomes" id="UP000281547"/>
    </source>
</evidence>
<reference evidence="2 3" key="1">
    <citation type="journal article" date="2016" name="Int. J. Syst. Evol. Microbiol.">
        <title>Arsenicitalea aurantiaca gen. nov., sp. nov., a new member of the family Hyphomicrobiaceae, isolated from high-arsenic sediment.</title>
        <authorList>
            <person name="Mu Y."/>
            <person name="Zhou L."/>
            <person name="Zeng X.C."/>
            <person name="Liu L."/>
            <person name="Pan Y."/>
            <person name="Chen X."/>
            <person name="Wang J."/>
            <person name="Li S."/>
            <person name="Li W.J."/>
            <person name="Wang Y."/>
        </authorList>
    </citation>
    <scope>NUCLEOTIDE SEQUENCE [LARGE SCALE GENOMIC DNA]</scope>
    <source>
        <strain evidence="2 3">42-50</strain>
    </source>
</reference>
<dbReference type="InterPro" id="IPR011256">
    <property type="entry name" value="Reg_factor_effector_dom_sf"/>
</dbReference>
<evidence type="ECO:0000259" key="1">
    <source>
        <dbReference type="SMART" id="SM00871"/>
    </source>
</evidence>
<dbReference type="InterPro" id="IPR010499">
    <property type="entry name" value="AraC_E-bd"/>
</dbReference>
<organism evidence="2 3">
    <name type="scientific">Arsenicitalea aurantiaca</name>
    <dbReference type="NCBI Taxonomy" id="1783274"/>
    <lineage>
        <taxon>Bacteria</taxon>
        <taxon>Pseudomonadati</taxon>
        <taxon>Pseudomonadota</taxon>
        <taxon>Alphaproteobacteria</taxon>
        <taxon>Hyphomicrobiales</taxon>
        <taxon>Devosiaceae</taxon>
        <taxon>Arsenicitalea</taxon>
    </lineage>
</organism>
<dbReference type="Proteomes" id="UP000281547">
    <property type="component" value="Unassembled WGS sequence"/>
</dbReference>
<dbReference type="RefSeq" id="WP_127188387.1">
    <property type="nucleotide sequence ID" value="NZ_RZNJ01000003.1"/>
</dbReference>
<evidence type="ECO:0000313" key="2">
    <source>
        <dbReference type="EMBL" id="RUT31141.1"/>
    </source>
</evidence>
<dbReference type="Gene3D" id="3.20.80.10">
    <property type="entry name" value="Regulatory factor, effector binding domain"/>
    <property type="match status" value="1"/>
</dbReference>
<comment type="caution">
    <text evidence="2">The sequence shown here is derived from an EMBL/GenBank/DDBJ whole genome shotgun (WGS) entry which is preliminary data.</text>
</comment>
<accession>A0A433XAL7</accession>
<gene>
    <name evidence="2" type="ORF">EMQ25_09730</name>
</gene>
<name>A0A433XAL7_9HYPH</name>
<dbReference type="InterPro" id="IPR029442">
    <property type="entry name" value="GyrI-like"/>
</dbReference>
<dbReference type="Pfam" id="PF06445">
    <property type="entry name" value="GyrI-like"/>
    <property type="match status" value="1"/>
</dbReference>
<protein>
    <submittedName>
        <fullName evidence="2">AraC family transcriptional regulator</fullName>
    </submittedName>
</protein>
<keyword evidence="3" id="KW-1185">Reference proteome</keyword>